<dbReference type="Proteomes" id="UP000030652">
    <property type="component" value="Unassembled WGS sequence"/>
</dbReference>
<feature type="compositionally biased region" description="Basic and acidic residues" evidence="1">
    <location>
        <begin position="90"/>
        <end position="109"/>
    </location>
</feature>
<sequence length="109" mass="12869">MAKHMRVRKKSFKRRMLAWLGISHTSKQYFLIYFLALAILILLFPLIMKTINGLKKYYGKGYGYVPRDFERVEKLTKEGRAIPLQPGQEIQHEKAPVDDKKKSILDPYR</sequence>
<keyword evidence="2" id="KW-0472">Membrane</keyword>
<proteinExistence type="predicted"/>
<feature type="region of interest" description="Disordered" evidence="1">
    <location>
        <begin position="82"/>
        <end position="109"/>
    </location>
</feature>
<evidence type="ECO:0000256" key="2">
    <source>
        <dbReference type="SAM" id="Phobius"/>
    </source>
</evidence>
<comment type="caution">
    <text evidence="3">The sequence shown here is derived from an EMBL/GenBank/DDBJ whole genome shotgun (WGS) entry which is preliminary data.</text>
</comment>
<gene>
    <name evidence="3" type="ORF">SCABRO_01331</name>
</gene>
<name>A0A0B0EIS0_9BACT</name>
<keyword evidence="2" id="KW-1133">Transmembrane helix</keyword>
<dbReference type="EMBL" id="JRYO01000085">
    <property type="protein sequence ID" value="KHE92942.1"/>
    <property type="molecule type" value="Genomic_DNA"/>
</dbReference>
<evidence type="ECO:0000313" key="3">
    <source>
        <dbReference type="EMBL" id="KHE92942.1"/>
    </source>
</evidence>
<organism evidence="3 4">
    <name type="scientific">Candidatus Scalindua brodae</name>
    <dbReference type="NCBI Taxonomy" id="237368"/>
    <lineage>
        <taxon>Bacteria</taxon>
        <taxon>Pseudomonadati</taxon>
        <taxon>Planctomycetota</taxon>
        <taxon>Candidatus Brocadiia</taxon>
        <taxon>Candidatus Brocadiales</taxon>
        <taxon>Candidatus Scalinduaceae</taxon>
        <taxon>Candidatus Scalindua</taxon>
    </lineage>
</organism>
<evidence type="ECO:0000313" key="4">
    <source>
        <dbReference type="Proteomes" id="UP000030652"/>
    </source>
</evidence>
<evidence type="ECO:0000256" key="1">
    <source>
        <dbReference type="SAM" id="MobiDB-lite"/>
    </source>
</evidence>
<reference evidence="3 4" key="1">
    <citation type="submission" date="2014-10" db="EMBL/GenBank/DDBJ databases">
        <title>Draft genome of anammox bacterium scalindua brodae, obtained using differential coverage binning of sequence data from two enrichment reactors.</title>
        <authorList>
            <person name="Speth D.R."/>
            <person name="Russ L."/>
            <person name="Kartal B."/>
            <person name="Op den Camp H.J."/>
            <person name="Dutilh B.E."/>
            <person name="Jetten M.S."/>
        </authorList>
    </citation>
    <scope>NUCLEOTIDE SEQUENCE [LARGE SCALE GENOMIC DNA]</scope>
    <source>
        <strain evidence="3">RU1</strain>
    </source>
</reference>
<accession>A0A0B0EIS0</accession>
<feature type="transmembrane region" description="Helical" evidence="2">
    <location>
        <begin position="29"/>
        <end position="48"/>
    </location>
</feature>
<protein>
    <submittedName>
        <fullName evidence="3">Uncharacterized protein</fullName>
    </submittedName>
</protein>
<dbReference type="AlphaFoldDB" id="A0A0B0EIS0"/>
<keyword evidence="2" id="KW-0812">Transmembrane</keyword>